<gene>
    <name evidence="1" type="ORF">EDS130_LOCUS38622</name>
</gene>
<comment type="caution">
    <text evidence="1">The sequence shown here is derived from an EMBL/GenBank/DDBJ whole genome shotgun (WGS) entry which is preliminary data.</text>
</comment>
<proteinExistence type="predicted"/>
<evidence type="ECO:0000313" key="1">
    <source>
        <dbReference type="EMBL" id="CAF1437439.1"/>
    </source>
</evidence>
<dbReference type="Proteomes" id="UP000663852">
    <property type="component" value="Unassembled WGS sequence"/>
</dbReference>
<organism evidence="1 2">
    <name type="scientific">Adineta ricciae</name>
    <name type="common">Rotifer</name>
    <dbReference type="NCBI Taxonomy" id="249248"/>
    <lineage>
        <taxon>Eukaryota</taxon>
        <taxon>Metazoa</taxon>
        <taxon>Spiralia</taxon>
        <taxon>Gnathifera</taxon>
        <taxon>Rotifera</taxon>
        <taxon>Eurotatoria</taxon>
        <taxon>Bdelloidea</taxon>
        <taxon>Adinetida</taxon>
        <taxon>Adinetidae</taxon>
        <taxon>Adineta</taxon>
    </lineage>
</organism>
<evidence type="ECO:0000313" key="2">
    <source>
        <dbReference type="Proteomes" id="UP000663852"/>
    </source>
</evidence>
<sequence>MPFKNALGESMGNVPRLHRLSLNFLKLSGILSGSGESSGFDRIPSISSTCRHPKTTVQIHIARSPTCFDRFPTDLTVSNACSVTIPS</sequence>
<dbReference type="EMBL" id="CAJNOJ010000408">
    <property type="protein sequence ID" value="CAF1437439.1"/>
    <property type="molecule type" value="Genomic_DNA"/>
</dbReference>
<name>A0A815NJS0_ADIRI</name>
<accession>A0A815NJS0</accession>
<dbReference type="AlphaFoldDB" id="A0A815NJS0"/>
<protein>
    <submittedName>
        <fullName evidence="1">Uncharacterized protein</fullName>
    </submittedName>
</protein>
<reference evidence="1" key="1">
    <citation type="submission" date="2021-02" db="EMBL/GenBank/DDBJ databases">
        <authorList>
            <person name="Nowell W R."/>
        </authorList>
    </citation>
    <scope>NUCLEOTIDE SEQUENCE</scope>
</reference>